<dbReference type="STRING" id="692275.M3D1T2"/>
<keyword evidence="5" id="KW-0539">Nucleus</keyword>
<dbReference type="GO" id="GO:0051321">
    <property type="term" value="P:meiotic cell cycle"/>
    <property type="evidence" value="ECO:0007669"/>
    <property type="project" value="UniProtKB-KW"/>
</dbReference>
<dbReference type="GO" id="GO:0006281">
    <property type="term" value="P:DNA repair"/>
    <property type="evidence" value="ECO:0007669"/>
    <property type="project" value="TreeGrafter"/>
</dbReference>
<proteinExistence type="inferred from homology"/>
<keyword evidence="4" id="KW-0236">DNA replication inhibitor</keyword>
<protein>
    <recommendedName>
        <fullName evidence="3">Topoisomerase 1-associated factor 1</fullName>
    </recommendedName>
</protein>
<sequence>MDPFEKSTTVDVEVRAYVTSLVNAVGGRSNYDDSYSVGDDAVAVLKDLQRWLRLYDEKTDRHDVKRVLAEANLVQGDLLEILSLWADDDAQESKHKAKLALACLELLVPLTWPLELDSEKATVNHHRHVPYLQLAQVSYKRAVLHFERAKILRTVVKTALPAMATGRRERSKRDEGIIKIMMYFFRNIVMISQPQHLPSQGDENDISRSATIDTFHDQGIFQVLLTIGSGMGEDFQEQDVIMLEVLFHLLKGVDGRKLFMEKEQVNTEESTELKNLLQKEKAMLDSYKRNAPTRHNRFGTMIWVKRDNEKLSTVTGQKSMKNEADTLRQMDASKKWNKPLYRGKLAQEFDENSEFGMRVDLSDNARRHLRAFVEDFLDSSFNPLFSMLRKAIGREAERVLKIHHRQYFYLISWFLNAEAARRDQSRREGAWHADRPTQVNPQDNTFAYIAAVLDQETFVLVNRRMQTAFDDKEWQDLQATLLCFTQILLTVQSMAESKDEEDQEIAENIQNRIFYEESTQDRIVQVLRGYSHQGFAYLDAVTECVHVFIRMLERYSKQNVDMQIRSKRRARKKKKQEQPDGDGGEDAENAAEDAREVARAVTERKFDFAKFSAKFLSQPCVNTFISLIHYYRDLTPVQLKRAHRYLYRLAFKHEQTVLLFRVDILALLHKLIKGPEGLDPAMDGYKDWEQLVQQVFRRCIKWMERDTTGDGWREACVVEMLFSKIPNTMFYLQNGYDKVVEKRAPRPPAELEIKPSVAQEQRIAVAVSLLIEQAKAGELDWVKKQLQTSAEERQSWEDDQAARMGLVSLEDRAEAAADAPEPLPAPTIFLSPENEERKTALFKDKHLRLLLSTIGFQRLGLADDAEADWIIPSELSASHLTDALNQIKKAEFEPPNFDNDKTAADLVRSKAAARRGATFDDNDSDTNASGSGGDIDEGMFPPNLREKRKRKDGEANSRKRRKRESTGVERSEEEIEERRRARDEKEKEKNAKIKSKLFITESDDESDAEADAEFFRLEEERRNKTAGVIRNALLKQIDGGDSDGDDSDGNGAKKKKTKTKGKPASSTKTAAKKKKTATPAKKTTRKRKKNNAGSDGNEDQIMLDAGDEESSADDEEDGISAPKQYSRKSSPIEVDSSANDDDDEPPPTRRTARKSSPIELSDHDDSSPLPSDMEEDADTNAGAPLKEVSVNQSKTRIVESDDEEEDAVPAMKPVAFVNRRKMRAGFIIDDSDDD</sequence>
<feature type="compositionally biased region" description="Basic and acidic residues" evidence="8">
    <location>
        <begin position="1013"/>
        <end position="1023"/>
    </location>
</feature>
<evidence type="ECO:0000256" key="3">
    <source>
        <dbReference type="ARBA" id="ARBA00021529"/>
    </source>
</evidence>
<feature type="compositionally biased region" description="Acidic residues" evidence="8">
    <location>
        <begin position="1001"/>
        <end position="1012"/>
    </location>
</feature>
<reference evidence="10 11" key="1">
    <citation type="journal article" date="2012" name="PLoS Pathog.">
        <title>Diverse lifestyles and strategies of plant pathogenesis encoded in the genomes of eighteen Dothideomycetes fungi.</title>
        <authorList>
            <person name="Ohm R.A."/>
            <person name="Feau N."/>
            <person name="Henrissat B."/>
            <person name="Schoch C.L."/>
            <person name="Horwitz B.A."/>
            <person name="Barry K.W."/>
            <person name="Condon B.J."/>
            <person name="Copeland A.C."/>
            <person name="Dhillon B."/>
            <person name="Glaser F."/>
            <person name="Hesse C.N."/>
            <person name="Kosti I."/>
            <person name="LaButti K."/>
            <person name="Lindquist E.A."/>
            <person name="Lucas S."/>
            <person name="Salamov A.A."/>
            <person name="Bradshaw R.E."/>
            <person name="Ciuffetti L."/>
            <person name="Hamelin R.C."/>
            <person name="Kema G.H.J."/>
            <person name="Lawrence C."/>
            <person name="Scott J.A."/>
            <person name="Spatafora J.W."/>
            <person name="Turgeon B.G."/>
            <person name="de Wit P.J.G.M."/>
            <person name="Zhong S."/>
            <person name="Goodwin S.B."/>
            <person name="Grigoriev I.V."/>
        </authorList>
    </citation>
    <scope>NUCLEOTIDE SEQUENCE [LARGE SCALE GENOMIC DNA]</scope>
    <source>
        <strain evidence="10 11">SO2202</strain>
    </source>
</reference>
<evidence type="ECO:0000256" key="1">
    <source>
        <dbReference type="ARBA" id="ARBA00004123"/>
    </source>
</evidence>
<dbReference type="Proteomes" id="UP000016931">
    <property type="component" value="Unassembled WGS sequence"/>
</dbReference>
<evidence type="ECO:0000256" key="7">
    <source>
        <dbReference type="ARBA" id="ARBA00023306"/>
    </source>
</evidence>
<dbReference type="OMA" id="VNHHRHT"/>
<dbReference type="GeneID" id="27905513"/>
<keyword evidence="7" id="KW-0131">Cell cycle</keyword>
<dbReference type="GO" id="GO:0031298">
    <property type="term" value="C:replication fork protection complex"/>
    <property type="evidence" value="ECO:0007669"/>
    <property type="project" value="TreeGrafter"/>
</dbReference>
<dbReference type="eggNOG" id="KOG1974">
    <property type="taxonomic scope" value="Eukaryota"/>
</dbReference>
<feature type="region of interest" description="Disordered" evidence="8">
    <location>
        <begin position="563"/>
        <end position="594"/>
    </location>
</feature>
<evidence type="ECO:0000256" key="2">
    <source>
        <dbReference type="ARBA" id="ARBA00008174"/>
    </source>
</evidence>
<dbReference type="EMBL" id="KB456266">
    <property type="protein sequence ID" value="EMF11463.1"/>
    <property type="molecule type" value="Genomic_DNA"/>
</dbReference>
<dbReference type="PANTHER" id="PTHR22940">
    <property type="entry name" value="TIMEOUT/TIMELESS-2"/>
    <property type="match status" value="1"/>
</dbReference>
<dbReference type="GO" id="GO:0000076">
    <property type="term" value="P:DNA replication checkpoint signaling"/>
    <property type="evidence" value="ECO:0007669"/>
    <property type="project" value="TreeGrafter"/>
</dbReference>
<gene>
    <name evidence="10" type="ORF">SEPMUDRAFT_23731</name>
</gene>
<keyword evidence="11" id="KW-1185">Reference proteome</keyword>
<dbReference type="HOGENOM" id="CLU_004390_0_0_1"/>
<evidence type="ECO:0000256" key="6">
    <source>
        <dbReference type="ARBA" id="ARBA00023254"/>
    </source>
</evidence>
<evidence type="ECO:0000259" key="9">
    <source>
        <dbReference type="Pfam" id="PF04821"/>
    </source>
</evidence>
<feature type="compositionally biased region" description="Basic and acidic residues" evidence="8">
    <location>
        <begin position="964"/>
        <end position="991"/>
    </location>
</feature>
<name>M3D1T2_SPHMS</name>
<evidence type="ECO:0000256" key="8">
    <source>
        <dbReference type="SAM" id="MobiDB-lite"/>
    </source>
</evidence>
<dbReference type="PANTHER" id="PTHR22940:SF4">
    <property type="entry name" value="PROTEIN TIMELESS HOMOLOG"/>
    <property type="match status" value="1"/>
</dbReference>
<evidence type="ECO:0000256" key="4">
    <source>
        <dbReference type="ARBA" id="ARBA00022880"/>
    </source>
</evidence>
<dbReference type="InterPro" id="IPR006906">
    <property type="entry name" value="Timeless_N"/>
</dbReference>
<dbReference type="RefSeq" id="XP_016759584.1">
    <property type="nucleotide sequence ID" value="XM_016908376.1"/>
</dbReference>
<feature type="domain" description="Timeless N-terminal" evidence="9">
    <location>
        <begin position="35"/>
        <end position="304"/>
    </location>
</feature>
<dbReference type="AlphaFoldDB" id="M3D1T2"/>
<evidence type="ECO:0000313" key="10">
    <source>
        <dbReference type="EMBL" id="EMF11463.1"/>
    </source>
</evidence>
<comment type="subcellular location">
    <subcellularLocation>
        <location evidence="1">Nucleus</location>
    </subcellularLocation>
</comment>
<dbReference type="InterPro" id="IPR044998">
    <property type="entry name" value="Timeless"/>
</dbReference>
<feature type="compositionally biased region" description="Basic residues" evidence="8">
    <location>
        <begin position="1070"/>
        <end position="1090"/>
    </location>
</feature>
<keyword evidence="6" id="KW-0469">Meiosis</keyword>
<feature type="compositionally biased region" description="Acidic residues" evidence="8">
    <location>
        <begin position="1105"/>
        <end position="1118"/>
    </location>
</feature>
<feature type="region of interest" description="Disordered" evidence="8">
    <location>
        <begin position="913"/>
        <end position="1209"/>
    </location>
</feature>
<comment type="similarity">
    <text evidence="2">Belongs to the timeless family.</text>
</comment>
<organism evidence="10 11">
    <name type="scientific">Sphaerulina musiva (strain SO2202)</name>
    <name type="common">Poplar stem canker fungus</name>
    <name type="synonym">Septoria musiva</name>
    <dbReference type="NCBI Taxonomy" id="692275"/>
    <lineage>
        <taxon>Eukaryota</taxon>
        <taxon>Fungi</taxon>
        <taxon>Dikarya</taxon>
        <taxon>Ascomycota</taxon>
        <taxon>Pezizomycotina</taxon>
        <taxon>Dothideomycetes</taxon>
        <taxon>Dothideomycetidae</taxon>
        <taxon>Mycosphaerellales</taxon>
        <taxon>Mycosphaerellaceae</taxon>
        <taxon>Sphaerulina</taxon>
    </lineage>
</organism>
<dbReference type="OrthoDB" id="310853at2759"/>
<feature type="compositionally biased region" description="Basic residues" evidence="8">
    <location>
        <begin position="565"/>
        <end position="575"/>
    </location>
</feature>
<dbReference type="Pfam" id="PF04821">
    <property type="entry name" value="TIMELESS"/>
    <property type="match status" value="1"/>
</dbReference>
<evidence type="ECO:0000313" key="11">
    <source>
        <dbReference type="Proteomes" id="UP000016931"/>
    </source>
</evidence>
<dbReference type="GO" id="GO:0043111">
    <property type="term" value="P:replication fork arrest"/>
    <property type="evidence" value="ECO:0007669"/>
    <property type="project" value="TreeGrafter"/>
</dbReference>
<evidence type="ECO:0000256" key="5">
    <source>
        <dbReference type="ARBA" id="ARBA00023242"/>
    </source>
</evidence>
<feature type="compositionally biased region" description="Acidic residues" evidence="8">
    <location>
        <begin position="579"/>
        <end position="591"/>
    </location>
</feature>
<accession>M3D1T2</accession>
<feature type="compositionally biased region" description="Basic residues" evidence="8">
    <location>
        <begin position="1052"/>
        <end position="1061"/>
    </location>
</feature>
<dbReference type="GO" id="GO:0003677">
    <property type="term" value="F:DNA binding"/>
    <property type="evidence" value="ECO:0007669"/>
    <property type="project" value="TreeGrafter"/>
</dbReference>
<feature type="non-terminal residue" evidence="10">
    <location>
        <position position="1234"/>
    </location>
</feature>